<keyword evidence="3" id="KW-1185">Reference proteome</keyword>
<dbReference type="EMBL" id="NCKW01000143">
    <property type="protein sequence ID" value="POM81196.1"/>
    <property type="molecule type" value="Genomic_DNA"/>
</dbReference>
<dbReference type="SUPFAM" id="SSF53098">
    <property type="entry name" value="Ribonuclease H-like"/>
    <property type="match status" value="1"/>
</dbReference>
<evidence type="ECO:0000259" key="1">
    <source>
        <dbReference type="Pfam" id="PF24626"/>
    </source>
</evidence>
<evidence type="ECO:0000313" key="3">
    <source>
        <dbReference type="Proteomes" id="UP000237271"/>
    </source>
</evidence>
<sequence>MATADHPRTDGQTERVNRVLEDTLRSICAEAPRSWSDELPMVEFELSNAVHELAGFNPFYLNGLRQPQVPLTLRGGSDASIVSGGEAQKAFSSHDSDMETEPLLRQLSQQADAISRTNEYSDKNGRGNVSVFRVGDLVLLDTKNLPLTLVRSVGRNKLKNRFIGPVGVLGRHGAAYTIDLVKSMATYPTYYVGRRKRIFAVRGQKKIKSGRAPLFKPRLSLADNTNRSCQSLQNGTQAGSFNAEAGTLRLTRPWSSRVSRLRVSTSLT</sequence>
<dbReference type="InterPro" id="IPR050951">
    <property type="entry name" value="Retrovirus_Pol_polyprotein"/>
</dbReference>
<dbReference type="PANTHER" id="PTHR37984:SF5">
    <property type="entry name" value="PROTEIN NYNRIN-LIKE"/>
    <property type="match status" value="1"/>
</dbReference>
<proteinExistence type="predicted"/>
<evidence type="ECO:0000313" key="2">
    <source>
        <dbReference type="EMBL" id="POM81196.1"/>
    </source>
</evidence>
<dbReference type="InterPro" id="IPR056924">
    <property type="entry name" value="SH3_Tf2-1"/>
</dbReference>
<accession>A0A2P4YTV9</accession>
<dbReference type="GO" id="GO:0003676">
    <property type="term" value="F:nucleic acid binding"/>
    <property type="evidence" value="ECO:0007669"/>
    <property type="project" value="InterPro"/>
</dbReference>
<reference evidence="2 3" key="1">
    <citation type="journal article" date="2017" name="Genome Biol. Evol.">
        <title>Phytophthora megakarya and P. palmivora, closely related causal agents of cacao black pod rot, underwent increases in genome sizes and gene numbers by different mechanisms.</title>
        <authorList>
            <person name="Ali S.S."/>
            <person name="Shao J."/>
            <person name="Lary D.J."/>
            <person name="Kronmiller B."/>
            <person name="Shen D."/>
            <person name="Strem M.D."/>
            <person name="Amoako-Attah I."/>
            <person name="Akrofi A.Y."/>
            <person name="Begoude B.A."/>
            <person name="Ten Hoopen G.M."/>
            <person name="Coulibaly K."/>
            <person name="Kebe B.I."/>
            <person name="Melnick R.L."/>
            <person name="Guiltinan M.J."/>
            <person name="Tyler B.M."/>
            <person name="Meinhardt L.W."/>
            <person name="Bailey B.A."/>
        </authorList>
    </citation>
    <scope>NUCLEOTIDE SEQUENCE [LARGE SCALE GENOMIC DNA]</scope>
    <source>
        <strain evidence="3">sbr112.9</strain>
    </source>
</reference>
<gene>
    <name evidence="2" type="ORF">PHPALM_868</name>
</gene>
<dbReference type="AlphaFoldDB" id="A0A2P4YTV9"/>
<dbReference type="InterPro" id="IPR036397">
    <property type="entry name" value="RNaseH_sf"/>
</dbReference>
<name>A0A2P4YTV9_9STRA</name>
<dbReference type="Gene3D" id="3.30.420.10">
    <property type="entry name" value="Ribonuclease H-like superfamily/Ribonuclease H"/>
    <property type="match status" value="1"/>
</dbReference>
<feature type="domain" description="Tf2-1-like SH3-like" evidence="1">
    <location>
        <begin position="135"/>
        <end position="193"/>
    </location>
</feature>
<dbReference type="Proteomes" id="UP000237271">
    <property type="component" value="Unassembled WGS sequence"/>
</dbReference>
<dbReference type="Pfam" id="PF24626">
    <property type="entry name" value="SH3_Tf2-1"/>
    <property type="match status" value="1"/>
</dbReference>
<protein>
    <submittedName>
        <fullName evidence="2">Pol protein</fullName>
    </submittedName>
</protein>
<dbReference type="InterPro" id="IPR012337">
    <property type="entry name" value="RNaseH-like_sf"/>
</dbReference>
<dbReference type="PANTHER" id="PTHR37984">
    <property type="entry name" value="PROTEIN CBG26694"/>
    <property type="match status" value="1"/>
</dbReference>
<comment type="caution">
    <text evidence="2">The sequence shown here is derived from an EMBL/GenBank/DDBJ whole genome shotgun (WGS) entry which is preliminary data.</text>
</comment>
<organism evidence="2 3">
    <name type="scientific">Phytophthora palmivora</name>
    <dbReference type="NCBI Taxonomy" id="4796"/>
    <lineage>
        <taxon>Eukaryota</taxon>
        <taxon>Sar</taxon>
        <taxon>Stramenopiles</taxon>
        <taxon>Oomycota</taxon>
        <taxon>Peronosporomycetes</taxon>
        <taxon>Peronosporales</taxon>
        <taxon>Peronosporaceae</taxon>
        <taxon>Phytophthora</taxon>
    </lineage>
</organism>